<accession>A0ABD2FM62</accession>
<sequence length="149" mass="16840">MMKMMVMVFLSAATLMFGPAVAKPYVPLDNLKVVIDKIDNWTGLSTKKIWVEDLTSLTGECKDKFFCKSFEILNKTKHHSQEEEVLLRNLKAYIVGTHANCTEGPKEETEELISQLRSKILYCARRVHMRGNVTTPTPEAQPPVDQPSA</sequence>
<dbReference type="EMBL" id="JBIYXZ010002089">
    <property type="protein sequence ID" value="KAL3042626.1"/>
    <property type="molecule type" value="Genomic_DNA"/>
</dbReference>
<reference evidence="2 3" key="2">
    <citation type="journal article" date="2024" name="G3 (Bethesda)">
        <title>The genome of the cryopelagic Antarctic bald notothen, Trematomus borchgrevinki.</title>
        <authorList>
            <person name="Rayamajhi N."/>
            <person name="Rivera-Colon A.G."/>
            <person name="Minhas B.F."/>
            <person name="Cheng C.C."/>
            <person name="Catchen J.M."/>
        </authorList>
    </citation>
    <scope>NUCLEOTIDE SEQUENCE [LARGE SCALE GENOMIC DNA]</scope>
    <source>
        <strain evidence="2">AGRC-2024</strain>
    </source>
</reference>
<evidence type="ECO:0000313" key="2">
    <source>
        <dbReference type="EMBL" id="KAL3042626.1"/>
    </source>
</evidence>
<feature type="signal peptide" evidence="1">
    <location>
        <begin position="1"/>
        <end position="22"/>
    </location>
</feature>
<proteinExistence type="predicted"/>
<evidence type="ECO:0000313" key="3">
    <source>
        <dbReference type="Proteomes" id="UP001619887"/>
    </source>
</evidence>
<reference evidence="2 3" key="1">
    <citation type="journal article" date="2022" name="G3 (Bethesda)">
        <title>Evaluating Illumina-, Nanopore-, and PacBio-based genome assembly strategies with the bald notothen, Trematomus borchgrevinki.</title>
        <authorList>
            <person name="Rayamajhi N."/>
            <person name="Cheng C.C."/>
            <person name="Catchen J.M."/>
        </authorList>
    </citation>
    <scope>NUCLEOTIDE SEQUENCE [LARGE SCALE GENOMIC DNA]</scope>
    <source>
        <strain evidence="2">AGRC-2024</strain>
    </source>
</reference>
<dbReference type="AlphaFoldDB" id="A0ABD2FM62"/>
<comment type="caution">
    <text evidence="2">The sequence shown here is derived from an EMBL/GenBank/DDBJ whole genome shotgun (WGS) entry which is preliminary data.</text>
</comment>
<keyword evidence="3" id="KW-1185">Reference proteome</keyword>
<dbReference type="Proteomes" id="UP001619887">
    <property type="component" value="Unassembled WGS sequence"/>
</dbReference>
<evidence type="ECO:0000256" key="1">
    <source>
        <dbReference type="SAM" id="SignalP"/>
    </source>
</evidence>
<keyword evidence="1" id="KW-0732">Signal</keyword>
<organism evidence="2 3">
    <name type="scientific">Pagothenia borchgrevinki</name>
    <name type="common">Bald rockcod</name>
    <name type="synonym">Trematomus borchgrevinki</name>
    <dbReference type="NCBI Taxonomy" id="8213"/>
    <lineage>
        <taxon>Eukaryota</taxon>
        <taxon>Metazoa</taxon>
        <taxon>Chordata</taxon>
        <taxon>Craniata</taxon>
        <taxon>Vertebrata</taxon>
        <taxon>Euteleostomi</taxon>
        <taxon>Actinopterygii</taxon>
        <taxon>Neopterygii</taxon>
        <taxon>Teleostei</taxon>
        <taxon>Neoteleostei</taxon>
        <taxon>Acanthomorphata</taxon>
        <taxon>Eupercaria</taxon>
        <taxon>Perciformes</taxon>
        <taxon>Notothenioidei</taxon>
        <taxon>Nototheniidae</taxon>
        <taxon>Pagothenia</taxon>
    </lineage>
</organism>
<gene>
    <name evidence="2" type="ORF">OYC64_020536</name>
</gene>
<name>A0ABD2FM62_PAGBO</name>
<evidence type="ECO:0008006" key="4">
    <source>
        <dbReference type="Google" id="ProtNLM"/>
    </source>
</evidence>
<protein>
    <recommendedName>
        <fullName evidence="4">Interleukin</fullName>
    </recommendedName>
</protein>
<feature type="chain" id="PRO_5044835315" description="Interleukin" evidence="1">
    <location>
        <begin position="23"/>
        <end position="149"/>
    </location>
</feature>